<name>A0A4U0GY65_9SPHI</name>
<evidence type="ECO:0000313" key="1">
    <source>
        <dbReference type="EMBL" id="TJY64006.1"/>
    </source>
</evidence>
<reference evidence="1 2" key="1">
    <citation type="submission" date="2019-04" db="EMBL/GenBank/DDBJ databases">
        <title>Sphingobacterium olei sp. nov., isolated from oil-contaminated soil.</title>
        <authorList>
            <person name="Liu B."/>
        </authorList>
    </citation>
    <scope>NUCLEOTIDE SEQUENCE [LARGE SCALE GENOMIC DNA]</scope>
    <source>
        <strain evidence="1 2">Y3L14</strain>
    </source>
</reference>
<proteinExistence type="predicted"/>
<dbReference type="RefSeq" id="WP_136821997.1">
    <property type="nucleotide sequence ID" value="NZ_BMJX01000005.1"/>
</dbReference>
<keyword evidence="2" id="KW-1185">Reference proteome</keyword>
<dbReference type="EMBL" id="SUKA01000005">
    <property type="protein sequence ID" value="TJY64006.1"/>
    <property type="molecule type" value="Genomic_DNA"/>
</dbReference>
<evidence type="ECO:0000313" key="2">
    <source>
        <dbReference type="Proteomes" id="UP000309872"/>
    </source>
</evidence>
<sequence>MSRIVALIVILFFSCRGSSVKETQSTVLADSAKTVVAEDKDLSCGQLVSDLVQSSNAFAIGHFGKELLKSRIAYMTPDKATIKLYVINDISETPSEERLVENAVGWLEFYRQTGKLLDITNDPDKPVILKYDKAILAEHDLFKLCSPEVAVAKPGTGYETRDVMLADDIRFNDKLKRFFTMGEFEKVFGKPDSIKLLAEEAPCNTIFGTEAPDDKYLYKSGSRFETSGDSVAVDEFWFLHGNFITYKGIRIDANTTMQDIQQLFPTAVKGRLGMDKEGKLWVIQLREDEKGISDGHIKMFFRNGKVSFMHWWFPC</sequence>
<organism evidence="1 2">
    <name type="scientific">Sphingobacterium alkalisoli</name>
    <dbReference type="NCBI Taxonomy" id="1874115"/>
    <lineage>
        <taxon>Bacteria</taxon>
        <taxon>Pseudomonadati</taxon>
        <taxon>Bacteroidota</taxon>
        <taxon>Sphingobacteriia</taxon>
        <taxon>Sphingobacteriales</taxon>
        <taxon>Sphingobacteriaceae</taxon>
        <taxon>Sphingobacterium</taxon>
    </lineage>
</organism>
<comment type="caution">
    <text evidence="1">The sequence shown here is derived from an EMBL/GenBank/DDBJ whole genome shotgun (WGS) entry which is preliminary data.</text>
</comment>
<dbReference type="PROSITE" id="PS51257">
    <property type="entry name" value="PROKAR_LIPOPROTEIN"/>
    <property type="match status" value="1"/>
</dbReference>
<dbReference type="OrthoDB" id="883995at2"/>
<dbReference type="Proteomes" id="UP000309872">
    <property type="component" value="Unassembled WGS sequence"/>
</dbReference>
<accession>A0A4U0GY65</accession>
<protein>
    <submittedName>
        <fullName evidence="1">Uncharacterized protein</fullName>
    </submittedName>
</protein>
<gene>
    <name evidence="1" type="ORF">FAZ19_17285</name>
</gene>
<dbReference type="AlphaFoldDB" id="A0A4U0GY65"/>